<evidence type="ECO:0000313" key="3">
    <source>
        <dbReference type="EMBL" id="EYF05197.1"/>
    </source>
</evidence>
<feature type="signal peptide" evidence="2">
    <location>
        <begin position="1"/>
        <end position="35"/>
    </location>
</feature>
<dbReference type="eggNOG" id="COG0810">
    <property type="taxonomic scope" value="Bacteria"/>
</dbReference>
<name>A0A017T8A4_9BACT</name>
<organism evidence="3 4">
    <name type="scientific">Chondromyces apiculatus DSM 436</name>
    <dbReference type="NCBI Taxonomy" id="1192034"/>
    <lineage>
        <taxon>Bacteria</taxon>
        <taxon>Pseudomonadati</taxon>
        <taxon>Myxococcota</taxon>
        <taxon>Polyangia</taxon>
        <taxon>Polyangiales</taxon>
        <taxon>Polyangiaceae</taxon>
        <taxon>Chondromyces</taxon>
    </lineage>
</organism>
<feature type="chain" id="PRO_5001496423" description="AgmX/PglI C-terminal domain-containing protein" evidence="2">
    <location>
        <begin position="36"/>
        <end position="260"/>
    </location>
</feature>
<protein>
    <recommendedName>
        <fullName evidence="5">AgmX/PglI C-terminal domain-containing protein</fullName>
    </recommendedName>
</protein>
<keyword evidence="4" id="KW-1185">Reference proteome</keyword>
<evidence type="ECO:0000256" key="2">
    <source>
        <dbReference type="SAM" id="SignalP"/>
    </source>
</evidence>
<comment type="caution">
    <text evidence="3">The sequence shown here is derived from an EMBL/GenBank/DDBJ whole genome shotgun (WGS) entry which is preliminary data.</text>
</comment>
<dbReference type="AlphaFoldDB" id="A0A017T8A4"/>
<dbReference type="Proteomes" id="UP000019678">
    <property type="component" value="Unassembled WGS sequence"/>
</dbReference>
<dbReference type="EMBL" id="ASRX01000026">
    <property type="protein sequence ID" value="EYF05197.1"/>
    <property type="molecule type" value="Genomic_DNA"/>
</dbReference>
<feature type="compositionally biased region" description="Low complexity" evidence="1">
    <location>
        <begin position="54"/>
        <end position="67"/>
    </location>
</feature>
<evidence type="ECO:0008006" key="5">
    <source>
        <dbReference type="Google" id="ProtNLM"/>
    </source>
</evidence>
<dbReference type="InterPro" id="IPR049806">
    <property type="entry name" value="MasK-like_C"/>
</dbReference>
<keyword evidence="2" id="KW-0732">Signal</keyword>
<dbReference type="STRING" id="1192034.CAP_3562"/>
<dbReference type="NCBIfam" id="NF033768">
    <property type="entry name" value="myxo_SS_tail"/>
    <property type="match status" value="1"/>
</dbReference>
<sequence length="260" mass="26549">MITKVRGSMGLSLNHTARGGLLSALAALTALAALAALSACGGSTPPPEAPTQDSGSSSGRQSGSGMGVSAEIGALDEAETQAVFEKAAPKLSRCFEQGLRRVPYLGGEVRLAARVTASGSARWVYVKDSTLGDRQAEACMVEALRGATWPKPVGGEGLAENSYTFEPSPDERQPVGWSSDALGAPFQEALPQLTTCRKDAGTGALKATLYVDPEGKVVSAGVSGSDDRAESAATCVVDALRGVTFPSPGSYDAKVSVAID</sequence>
<proteinExistence type="predicted"/>
<gene>
    <name evidence="3" type="ORF">CAP_3562</name>
</gene>
<accession>A0A017T8A4</accession>
<feature type="region of interest" description="Disordered" evidence="1">
    <location>
        <begin position="42"/>
        <end position="67"/>
    </location>
</feature>
<evidence type="ECO:0000313" key="4">
    <source>
        <dbReference type="Proteomes" id="UP000019678"/>
    </source>
</evidence>
<reference evidence="3 4" key="1">
    <citation type="submission" date="2013-05" db="EMBL/GenBank/DDBJ databases">
        <title>Genome assembly of Chondromyces apiculatus DSM 436.</title>
        <authorList>
            <person name="Sharma G."/>
            <person name="Khatri I."/>
            <person name="Kaur C."/>
            <person name="Mayilraj S."/>
            <person name="Subramanian S."/>
        </authorList>
    </citation>
    <scope>NUCLEOTIDE SEQUENCE [LARGE SCALE GENOMIC DNA]</scope>
    <source>
        <strain evidence="3 4">DSM 436</strain>
    </source>
</reference>
<evidence type="ECO:0000256" key="1">
    <source>
        <dbReference type="SAM" id="MobiDB-lite"/>
    </source>
</evidence>